<feature type="transmembrane region" description="Helical" evidence="8">
    <location>
        <begin position="78"/>
        <end position="99"/>
    </location>
</feature>
<evidence type="ECO:0000256" key="3">
    <source>
        <dbReference type="ARBA" id="ARBA00022475"/>
    </source>
</evidence>
<feature type="transmembrane region" description="Helical" evidence="8">
    <location>
        <begin position="111"/>
        <end position="132"/>
    </location>
</feature>
<keyword evidence="2" id="KW-0813">Transport</keyword>
<evidence type="ECO:0000313" key="10">
    <source>
        <dbReference type="EMBL" id="GAA2016979.1"/>
    </source>
</evidence>
<dbReference type="PANTHER" id="PTHR23513:SF9">
    <property type="entry name" value="ENTEROBACTIN EXPORTER ENTS"/>
    <property type="match status" value="1"/>
</dbReference>
<keyword evidence="3" id="KW-1003">Cell membrane</keyword>
<feature type="region of interest" description="Disordered" evidence="7">
    <location>
        <begin position="1"/>
        <end position="25"/>
    </location>
</feature>
<dbReference type="RefSeq" id="WP_425579918.1">
    <property type="nucleotide sequence ID" value="NZ_BAAANB010000001.1"/>
</dbReference>
<feature type="transmembrane region" description="Helical" evidence="8">
    <location>
        <begin position="287"/>
        <end position="306"/>
    </location>
</feature>
<evidence type="ECO:0000256" key="4">
    <source>
        <dbReference type="ARBA" id="ARBA00022692"/>
    </source>
</evidence>
<dbReference type="SUPFAM" id="SSF103473">
    <property type="entry name" value="MFS general substrate transporter"/>
    <property type="match status" value="1"/>
</dbReference>
<feature type="transmembrane region" description="Helical" evidence="8">
    <location>
        <begin position="258"/>
        <end position="281"/>
    </location>
</feature>
<dbReference type="CDD" id="cd06173">
    <property type="entry name" value="MFS_MefA_like"/>
    <property type="match status" value="1"/>
</dbReference>
<dbReference type="InterPro" id="IPR036259">
    <property type="entry name" value="MFS_trans_sf"/>
</dbReference>
<feature type="transmembrane region" description="Helical" evidence="8">
    <location>
        <begin position="318"/>
        <end position="339"/>
    </location>
</feature>
<comment type="subcellular location">
    <subcellularLocation>
        <location evidence="1">Cell inner membrane</location>
        <topology evidence="1">Multi-pass membrane protein</topology>
    </subcellularLocation>
</comment>
<dbReference type="PROSITE" id="PS50850">
    <property type="entry name" value="MFS"/>
    <property type="match status" value="1"/>
</dbReference>
<keyword evidence="5 8" id="KW-1133">Transmembrane helix</keyword>
<dbReference type="EMBL" id="BAAANB010000001">
    <property type="protein sequence ID" value="GAA2016979.1"/>
    <property type="molecule type" value="Genomic_DNA"/>
</dbReference>
<reference evidence="10 11" key="1">
    <citation type="journal article" date="2019" name="Int. J. Syst. Evol. Microbiol.">
        <title>The Global Catalogue of Microorganisms (GCM) 10K type strain sequencing project: providing services to taxonomists for standard genome sequencing and annotation.</title>
        <authorList>
            <consortium name="The Broad Institute Genomics Platform"/>
            <consortium name="The Broad Institute Genome Sequencing Center for Infectious Disease"/>
            <person name="Wu L."/>
            <person name="Ma J."/>
        </authorList>
    </citation>
    <scope>NUCLEOTIDE SEQUENCE [LARGE SCALE GENOMIC DNA]</scope>
    <source>
        <strain evidence="10 11">JCM 14283</strain>
    </source>
</reference>
<evidence type="ECO:0000256" key="2">
    <source>
        <dbReference type="ARBA" id="ARBA00022448"/>
    </source>
</evidence>
<feature type="transmembrane region" description="Helical" evidence="8">
    <location>
        <begin position="359"/>
        <end position="381"/>
    </location>
</feature>
<protein>
    <submittedName>
        <fullName evidence="10">MFS transporter</fullName>
    </submittedName>
</protein>
<keyword evidence="11" id="KW-1185">Reference proteome</keyword>
<evidence type="ECO:0000256" key="7">
    <source>
        <dbReference type="SAM" id="MobiDB-lite"/>
    </source>
</evidence>
<evidence type="ECO:0000256" key="1">
    <source>
        <dbReference type="ARBA" id="ARBA00004429"/>
    </source>
</evidence>
<gene>
    <name evidence="10" type="ORF">GCM10009740_00340</name>
</gene>
<organism evidence="10 11">
    <name type="scientific">Terrabacter terrae</name>
    <dbReference type="NCBI Taxonomy" id="318434"/>
    <lineage>
        <taxon>Bacteria</taxon>
        <taxon>Bacillati</taxon>
        <taxon>Actinomycetota</taxon>
        <taxon>Actinomycetes</taxon>
        <taxon>Micrococcales</taxon>
        <taxon>Intrasporangiaceae</taxon>
        <taxon>Terrabacter</taxon>
    </lineage>
</organism>
<evidence type="ECO:0000256" key="8">
    <source>
        <dbReference type="SAM" id="Phobius"/>
    </source>
</evidence>
<evidence type="ECO:0000313" key="11">
    <source>
        <dbReference type="Proteomes" id="UP001501285"/>
    </source>
</evidence>
<feature type="transmembrane region" description="Helical" evidence="8">
    <location>
        <begin position="176"/>
        <end position="197"/>
    </location>
</feature>
<keyword evidence="6 8" id="KW-0472">Membrane</keyword>
<evidence type="ECO:0000256" key="6">
    <source>
        <dbReference type="ARBA" id="ARBA00023136"/>
    </source>
</evidence>
<accession>A0ABN2TRI7</accession>
<feature type="compositionally biased region" description="Low complexity" evidence="7">
    <location>
        <begin position="7"/>
        <end position="25"/>
    </location>
</feature>
<proteinExistence type="predicted"/>
<keyword evidence="4 8" id="KW-0812">Transmembrane</keyword>
<dbReference type="Pfam" id="PF05977">
    <property type="entry name" value="MFS_3"/>
    <property type="match status" value="1"/>
</dbReference>
<dbReference type="Proteomes" id="UP001501285">
    <property type="component" value="Unassembled WGS sequence"/>
</dbReference>
<dbReference type="InterPro" id="IPR010290">
    <property type="entry name" value="TM_effector"/>
</dbReference>
<comment type="caution">
    <text evidence="10">The sequence shown here is derived from an EMBL/GenBank/DDBJ whole genome shotgun (WGS) entry which is preliminary data.</text>
</comment>
<feature type="transmembrane region" description="Helical" evidence="8">
    <location>
        <begin position="203"/>
        <end position="223"/>
    </location>
</feature>
<feature type="domain" description="Major facilitator superfamily (MFS) profile" evidence="9">
    <location>
        <begin position="208"/>
        <end position="461"/>
    </location>
</feature>
<evidence type="ECO:0000256" key="5">
    <source>
        <dbReference type="ARBA" id="ARBA00022989"/>
    </source>
</evidence>
<dbReference type="Gene3D" id="1.20.1250.20">
    <property type="entry name" value="MFS general substrate transporter like domains"/>
    <property type="match status" value="1"/>
</dbReference>
<dbReference type="InterPro" id="IPR020846">
    <property type="entry name" value="MFS_dom"/>
</dbReference>
<name>A0ABN2TRI7_9MICO</name>
<feature type="transmembrane region" description="Helical" evidence="8">
    <location>
        <begin position="138"/>
        <end position="156"/>
    </location>
</feature>
<feature type="transmembrane region" description="Helical" evidence="8">
    <location>
        <begin position="427"/>
        <end position="446"/>
    </location>
</feature>
<dbReference type="PANTHER" id="PTHR23513">
    <property type="entry name" value="INTEGRAL MEMBRANE EFFLUX PROTEIN-RELATED"/>
    <property type="match status" value="1"/>
</dbReference>
<feature type="transmembrane region" description="Helical" evidence="8">
    <location>
        <begin position="49"/>
        <end position="72"/>
    </location>
</feature>
<sequence length="461" mass="47379">MTDASSGPDAPAPVQGGDAAGAVGTAGSTRRSHFVDLTPLRSSPPFARLWAGNTLAGIGTFVTNTAVGLNIYDLTHSTFMVSLVAWFSLLPMIVAGLYGGAIADRFDRRSVALIASTVAWGSTLALATLAWAQVHVVWAFYVITTVNAVAATIASATRQAITPRLLPAELLPKAAALMGISGGVMVTVGPGVAGVLVARSGYAWTYTVDVVLFFAGFFGLWTLPRIRPEGEVPAAGGFRSVVDGLAHLRRSPNVRMSFIVDIIAMTFGQPMVLFPAVGAVVIGGGSVTAGILLAAFAVGGIVSSLVSGRVTGLRWQGLAIRNAIVSYGLGILGFGAVLAATELGGHAVESMDFGAVNRWALAVAALCLAVAGGSDNISAIFRQSILQSAVPDHLRGRTQGVFTVVVTGGPRLGQMFAGTLATLTATWVPSVVGGALVVLLVVVTVARVPSFRDYDALDPQP</sequence>
<evidence type="ECO:0000259" key="9">
    <source>
        <dbReference type="PROSITE" id="PS50850"/>
    </source>
</evidence>